<dbReference type="InterPro" id="IPR001296">
    <property type="entry name" value="Glyco_trans_1"/>
</dbReference>
<dbReference type="RefSeq" id="WP_260763415.1">
    <property type="nucleotide sequence ID" value="NZ_CP045921.1"/>
</dbReference>
<feature type="domain" description="Glycosyl transferase family 1" evidence="2">
    <location>
        <begin position="482"/>
        <end position="622"/>
    </location>
</feature>
<dbReference type="PANTHER" id="PTHR46401:SF2">
    <property type="entry name" value="GLYCOSYLTRANSFERASE WBBK-RELATED"/>
    <property type="match status" value="1"/>
</dbReference>
<dbReference type="GO" id="GO:0009103">
    <property type="term" value="P:lipopolysaccharide biosynthetic process"/>
    <property type="evidence" value="ECO:0007669"/>
    <property type="project" value="TreeGrafter"/>
</dbReference>
<dbReference type="KEGG" id="mama:GII36_05825"/>
<dbReference type="Pfam" id="PF00534">
    <property type="entry name" value="Glycos_transf_1"/>
    <property type="match status" value="1"/>
</dbReference>
<dbReference type="EMBL" id="CP045921">
    <property type="protein sequence ID" value="QHN43337.1"/>
    <property type="molecule type" value="Genomic_DNA"/>
</dbReference>
<sequence>MSGKQKLRAIKHKASWVAKHPGQVVETAAGHARLAVQAGPGKYMDLRRQKRSHQFGCGIKTAYSQYEINTWRLAHSYPLVLLLVGETVNDERARELVALQAVVRCHFFAAPSVAEKLQALSDDMHIATATAQLTGVGTFTFTGLRATIMQTHMDNDIILVNLADMLPDHAYFETIQHVAYNYHEEVGIVAPSYLYDSQQYSGVEFDRTAAEFRWMGSVESDIGQLAIPRYTLTNYWHGLYVRFDTLSRLALSSTDINGSIDEVMSYVIGRAWQQNIRTLTYSPLQLQVVTLPNMKLLPFHTTWLLEPRRTTNAKGQTRVIYVLNATTVSGGIKVVFEHVNGLLKRGFEVEIWSVQGQPDWMDVNVTVKKFYNYQDIELALRDEDAIKIATWWETGPPVWLASVNRGVGVNFIQEFEPWFYPDDADARAAVVSTYRRELVSTTTTSYNQDELEAVGLRDMMIIPVGYDGSVYHEDKKVPRATDTMLAVGRSFFQKNFEFTKQAWLSLGDKRPALTLFGSEPDILHDERVQYHVKPTNEEVNTLYNTATLMVQTSRHEGFCLPAIEAMAAGCPLICTDMHGNRDFCIDGETCLMVEHDNIAQLAGVIERLKEDTELQAKLRKNGLAMAKEYEWSAIIDRVGEFYKSLS</sequence>
<dbReference type="SUPFAM" id="SSF53756">
    <property type="entry name" value="UDP-Glycosyltransferase/glycogen phosphorylase"/>
    <property type="match status" value="1"/>
</dbReference>
<dbReference type="PANTHER" id="PTHR46401">
    <property type="entry name" value="GLYCOSYLTRANSFERASE WBBK-RELATED"/>
    <property type="match status" value="1"/>
</dbReference>
<dbReference type="CDD" id="cd03801">
    <property type="entry name" value="GT4_PimA-like"/>
    <property type="match status" value="1"/>
</dbReference>
<accession>A0A857MV89</accession>
<gene>
    <name evidence="3" type="ORF">GII36_05825</name>
</gene>
<dbReference type="GO" id="GO:0016757">
    <property type="term" value="F:glycosyltransferase activity"/>
    <property type="evidence" value="ECO:0007669"/>
    <property type="project" value="InterPro"/>
</dbReference>
<organism evidence="3 4">
    <name type="scientific">Candidatus Mycosynbacter amalyticus</name>
    <dbReference type="NCBI Taxonomy" id="2665156"/>
    <lineage>
        <taxon>Bacteria</taxon>
        <taxon>Candidatus Saccharimonadota</taxon>
        <taxon>Candidatus Saccharimonadota incertae sedis</taxon>
        <taxon>Candidatus Mycosynbacter</taxon>
    </lineage>
</organism>
<dbReference type="AlphaFoldDB" id="A0A857MV89"/>
<dbReference type="Gene3D" id="3.40.50.2000">
    <property type="entry name" value="Glycogen Phosphorylase B"/>
    <property type="match status" value="1"/>
</dbReference>
<evidence type="ECO:0000256" key="1">
    <source>
        <dbReference type="ARBA" id="ARBA00022679"/>
    </source>
</evidence>
<evidence type="ECO:0000259" key="2">
    <source>
        <dbReference type="Pfam" id="PF00534"/>
    </source>
</evidence>
<keyword evidence="1" id="KW-0808">Transferase</keyword>
<name>A0A857MV89_9BACT</name>
<dbReference type="Gene3D" id="3.40.50.11090">
    <property type="match status" value="1"/>
</dbReference>
<proteinExistence type="predicted"/>
<dbReference type="Proteomes" id="UP001059824">
    <property type="component" value="Chromosome"/>
</dbReference>
<evidence type="ECO:0000313" key="4">
    <source>
        <dbReference type="Proteomes" id="UP001059824"/>
    </source>
</evidence>
<evidence type="ECO:0000313" key="3">
    <source>
        <dbReference type="EMBL" id="QHN43337.1"/>
    </source>
</evidence>
<keyword evidence="4" id="KW-1185">Reference proteome</keyword>
<protein>
    <submittedName>
        <fullName evidence="3">Glycosyltransferase</fullName>
    </submittedName>
</protein>
<reference evidence="3" key="1">
    <citation type="journal article" date="2021" name="Nat. Microbiol.">
        <title>Cocultivation of an ultrasmall environmental parasitic bacterium with lytic ability against bacteria associated with wastewater foams.</title>
        <authorList>
            <person name="Batinovic S."/>
            <person name="Rose J.J.A."/>
            <person name="Ratcliffe J."/>
            <person name="Seviour R.J."/>
            <person name="Petrovski S."/>
        </authorList>
    </citation>
    <scope>NUCLEOTIDE SEQUENCE</scope>
    <source>
        <strain evidence="3">JR1</strain>
    </source>
</reference>